<dbReference type="Pfam" id="PF03101">
    <property type="entry name" value="FAR1"/>
    <property type="match status" value="1"/>
</dbReference>
<dbReference type="GO" id="GO:0008270">
    <property type="term" value="F:zinc ion binding"/>
    <property type="evidence" value="ECO:0007669"/>
    <property type="project" value="UniProtKB-KW"/>
</dbReference>
<proteinExistence type="predicted"/>
<evidence type="ECO:0000256" key="3">
    <source>
        <dbReference type="ARBA" id="ARBA00022833"/>
    </source>
</evidence>
<gene>
    <name evidence="6" type="ORF">Ccrd_018420</name>
</gene>
<keyword evidence="7" id="KW-1185">Reference proteome</keyword>
<organism evidence="6 7">
    <name type="scientific">Cynara cardunculus var. scolymus</name>
    <name type="common">Globe artichoke</name>
    <name type="synonym">Cynara scolymus</name>
    <dbReference type="NCBI Taxonomy" id="59895"/>
    <lineage>
        <taxon>Eukaryota</taxon>
        <taxon>Viridiplantae</taxon>
        <taxon>Streptophyta</taxon>
        <taxon>Embryophyta</taxon>
        <taxon>Tracheophyta</taxon>
        <taxon>Spermatophyta</taxon>
        <taxon>Magnoliopsida</taxon>
        <taxon>eudicotyledons</taxon>
        <taxon>Gunneridae</taxon>
        <taxon>Pentapetalae</taxon>
        <taxon>asterids</taxon>
        <taxon>campanulids</taxon>
        <taxon>Asterales</taxon>
        <taxon>Asteraceae</taxon>
        <taxon>Carduoideae</taxon>
        <taxon>Cardueae</taxon>
        <taxon>Carduinae</taxon>
        <taxon>Cynara</taxon>
    </lineage>
</organism>
<dbReference type="Gramene" id="KVI03283">
    <property type="protein sequence ID" value="KVI03283"/>
    <property type="gene ID" value="Ccrd_018420"/>
</dbReference>
<name>A0A118K1T7_CYNCS</name>
<dbReference type="InterPro" id="IPR006564">
    <property type="entry name" value="Znf_PMZ"/>
</dbReference>
<dbReference type="PANTHER" id="PTHR47718">
    <property type="entry name" value="OS01G0519700 PROTEIN"/>
    <property type="match status" value="1"/>
</dbReference>
<feature type="domain" description="SWIM-type" evidence="5">
    <location>
        <begin position="301"/>
        <end position="337"/>
    </location>
</feature>
<keyword evidence="1" id="KW-0479">Metal-binding</keyword>
<dbReference type="OMA" id="HENTEYF"/>
<dbReference type="InterPro" id="IPR007527">
    <property type="entry name" value="Znf_SWIM"/>
</dbReference>
<keyword evidence="3" id="KW-0862">Zinc</keyword>
<reference evidence="6 7" key="1">
    <citation type="journal article" date="2016" name="Sci. Rep.">
        <title>The genome sequence of the outbreeding globe artichoke constructed de novo incorporating a phase-aware low-pass sequencing strategy of F1 progeny.</title>
        <authorList>
            <person name="Scaglione D."/>
            <person name="Reyes-Chin-Wo S."/>
            <person name="Acquadro A."/>
            <person name="Froenicke L."/>
            <person name="Portis E."/>
            <person name="Beitel C."/>
            <person name="Tirone M."/>
            <person name="Mauro R."/>
            <person name="Lo Monaco A."/>
            <person name="Mauromicale G."/>
            <person name="Faccioli P."/>
            <person name="Cattivelli L."/>
            <person name="Rieseberg L."/>
            <person name="Michelmore R."/>
            <person name="Lanteri S."/>
        </authorList>
    </citation>
    <scope>NUCLEOTIDE SEQUENCE [LARGE SCALE GENOMIC DNA]</scope>
    <source>
        <strain evidence="6">2C</strain>
    </source>
</reference>
<sequence>MDPISFNETFVKDIFDEIDGINGKRKGVVHDREFTTVTNDDVKYKPKVGDSFESVESAEKMYRKYANEVGFDVRLSNKKINKLGRITSQFYVCSKEGRPKVSGRTIRNSNIKRSGCGACLKIHLVKEPNQYEVYKFVEQHNHILFNKEEMRFSRSKRQLHYADHKNVFHGSSSKVGVTKSHRFIKAVKGGVDSSGGTVRDHQNFKRDMTYFVGNKDAQMLLNVMANRRKVTTKSTIPRLVSPCKLEAHAAEVYTRTIFFEIQKELRKAVWLCGWDGFTDIGETRVYIITHKNKASKVTTKYTVIKNKMENSYDCSCNCFVRNGISCRHALKVMLNDEVDKIPDKYILRRWRRDLVPVEWLPAHFRYGEVDAEKERLMSLAYSYFERILGRVQNEKDILSRFVDQLVDIELPLQSHTEETTSSIKEFLGVSQPETVDVLPPTGIRNKGCGTGKRLISAAEKAIPNGKKQNKKCRLCGQMATHDSRNCPKRDYI</sequence>
<keyword evidence="2 4" id="KW-0863">Zinc-finger</keyword>
<dbReference type="Proteomes" id="UP000243975">
    <property type="component" value="Unassembled WGS sequence"/>
</dbReference>
<accession>A0A118K1T7</accession>
<evidence type="ECO:0000313" key="7">
    <source>
        <dbReference type="Proteomes" id="UP000243975"/>
    </source>
</evidence>
<dbReference type="Pfam" id="PF04434">
    <property type="entry name" value="SWIM"/>
    <property type="match status" value="1"/>
</dbReference>
<protein>
    <submittedName>
        <fullName evidence="6">FAR1 DNA binding domain-containing protein</fullName>
    </submittedName>
</protein>
<evidence type="ECO:0000256" key="2">
    <source>
        <dbReference type="ARBA" id="ARBA00022771"/>
    </source>
</evidence>
<evidence type="ECO:0000256" key="1">
    <source>
        <dbReference type="ARBA" id="ARBA00022723"/>
    </source>
</evidence>
<comment type="caution">
    <text evidence="6">The sequence shown here is derived from an EMBL/GenBank/DDBJ whole genome shotgun (WGS) entry which is preliminary data.</text>
</comment>
<dbReference type="AlphaFoldDB" id="A0A118K1T7"/>
<dbReference type="PROSITE" id="PS50966">
    <property type="entry name" value="ZF_SWIM"/>
    <property type="match status" value="1"/>
</dbReference>
<dbReference type="EMBL" id="LEKV01002386">
    <property type="protein sequence ID" value="KVI03283.1"/>
    <property type="molecule type" value="Genomic_DNA"/>
</dbReference>
<dbReference type="SMART" id="SM00575">
    <property type="entry name" value="ZnF_PMZ"/>
    <property type="match status" value="1"/>
</dbReference>
<evidence type="ECO:0000256" key="4">
    <source>
        <dbReference type="PROSITE-ProRule" id="PRU00325"/>
    </source>
</evidence>
<dbReference type="PANTHER" id="PTHR47718:SF12">
    <property type="entry name" value="PROTEIN FAR1-RELATED SEQUENCE"/>
    <property type="match status" value="1"/>
</dbReference>
<evidence type="ECO:0000259" key="5">
    <source>
        <dbReference type="PROSITE" id="PS50966"/>
    </source>
</evidence>
<evidence type="ECO:0000313" key="6">
    <source>
        <dbReference type="EMBL" id="KVI03283.1"/>
    </source>
</evidence>
<dbReference type="InterPro" id="IPR004330">
    <property type="entry name" value="FAR1_DNA_bnd_dom"/>
</dbReference>